<dbReference type="Proteomes" id="UP001295444">
    <property type="component" value="Chromosome 01"/>
</dbReference>
<evidence type="ECO:0000313" key="3">
    <source>
        <dbReference type="Proteomes" id="UP001295444"/>
    </source>
</evidence>
<feature type="compositionally biased region" description="Basic and acidic residues" evidence="1">
    <location>
        <begin position="90"/>
        <end position="100"/>
    </location>
</feature>
<proteinExistence type="predicted"/>
<feature type="compositionally biased region" description="Polar residues" evidence="1">
    <location>
        <begin position="1"/>
        <end position="10"/>
    </location>
</feature>
<sequence length="100" mass="11602">MIHPQPTGTGRSPDRRNHQSSIVRVLSSENRMTDPSHDSTVHTSNTNIGNAFLEPRGRIPPKRFSGEDFRSPDVRRKRTIKDREEETESHEEQTQLKRKK</sequence>
<feature type="compositionally biased region" description="Basic and acidic residues" evidence="1">
    <location>
        <begin position="31"/>
        <end position="40"/>
    </location>
</feature>
<name>A0AAD1R131_PELCU</name>
<protein>
    <submittedName>
        <fullName evidence="2">Uncharacterized protein</fullName>
    </submittedName>
</protein>
<dbReference type="AlphaFoldDB" id="A0AAD1R131"/>
<evidence type="ECO:0000256" key="1">
    <source>
        <dbReference type="SAM" id="MobiDB-lite"/>
    </source>
</evidence>
<accession>A0AAD1R131</accession>
<reference evidence="2" key="1">
    <citation type="submission" date="2022-03" db="EMBL/GenBank/DDBJ databases">
        <authorList>
            <person name="Alioto T."/>
            <person name="Alioto T."/>
            <person name="Gomez Garrido J."/>
        </authorList>
    </citation>
    <scope>NUCLEOTIDE SEQUENCE</scope>
</reference>
<dbReference type="EMBL" id="OW240912">
    <property type="protein sequence ID" value="CAH2221339.1"/>
    <property type="molecule type" value="Genomic_DNA"/>
</dbReference>
<keyword evidence="3" id="KW-1185">Reference proteome</keyword>
<organism evidence="2 3">
    <name type="scientific">Pelobates cultripes</name>
    <name type="common">Western spadefoot toad</name>
    <dbReference type="NCBI Taxonomy" id="61616"/>
    <lineage>
        <taxon>Eukaryota</taxon>
        <taxon>Metazoa</taxon>
        <taxon>Chordata</taxon>
        <taxon>Craniata</taxon>
        <taxon>Vertebrata</taxon>
        <taxon>Euteleostomi</taxon>
        <taxon>Amphibia</taxon>
        <taxon>Batrachia</taxon>
        <taxon>Anura</taxon>
        <taxon>Pelobatoidea</taxon>
        <taxon>Pelobatidae</taxon>
        <taxon>Pelobates</taxon>
    </lineage>
</organism>
<feature type="compositionally biased region" description="Polar residues" evidence="1">
    <location>
        <begin position="19"/>
        <end position="30"/>
    </location>
</feature>
<evidence type="ECO:0000313" key="2">
    <source>
        <dbReference type="EMBL" id="CAH2221339.1"/>
    </source>
</evidence>
<feature type="region of interest" description="Disordered" evidence="1">
    <location>
        <begin position="1"/>
        <end position="100"/>
    </location>
</feature>
<feature type="compositionally biased region" description="Basic and acidic residues" evidence="1">
    <location>
        <begin position="64"/>
        <end position="74"/>
    </location>
</feature>
<gene>
    <name evidence="2" type="ORF">PECUL_23A016524</name>
</gene>